<reference evidence="1" key="1">
    <citation type="submission" date="2022-07" db="EMBL/GenBank/DDBJ databases">
        <title>Genome Sequence of Phlebia brevispora.</title>
        <authorList>
            <person name="Buettner E."/>
        </authorList>
    </citation>
    <scope>NUCLEOTIDE SEQUENCE</scope>
    <source>
        <strain evidence="1">MPL23</strain>
    </source>
</reference>
<evidence type="ECO:0000313" key="2">
    <source>
        <dbReference type="Proteomes" id="UP001148662"/>
    </source>
</evidence>
<dbReference type="EMBL" id="JANHOG010000846">
    <property type="protein sequence ID" value="KAJ3551170.1"/>
    <property type="molecule type" value="Genomic_DNA"/>
</dbReference>
<protein>
    <submittedName>
        <fullName evidence="1">Uncharacterized protein</fullName>
    </submittedName>
</protein>
<organism evidence="1 2">
    <name type="scientific">Phlebia brevispora</name>
    <dbReference type="NCBI Taxonomy" id="194682"/>
    <lineage>
        <taxon>Eukaryota</taxon>
        <taxon>Fungi</taxon>
        <taxon>Dikarya</taxon>
        <taxon>Basidiomycota</taxon>
        <taxon>Agaricomycotina</taxon>
        <taxon>Agaricomycetes</taxon>
        <taxon>Polyporales</taxon>
        <taxon>Meruliaceae</taxon>
        <taxon>Phlebia</taxon>
    </lineage>
</organism>
<keyword evidence="2" id="KW-1185">Reference proteome</keyword>
<evidence type="ECO:0000313" key="1">
    <source>
        <dbReference type="EMBL" id="KAJ3551170.1"/>
    </source>
</evidence>
<accession>A0ACC1T1N7</accession>
<comment type="caution">
    <text evidence="1">The sequence shown here is derived from an EMBL/GenBank/DDBJ whole genome shotgun (WGS) entry which is preliminary data.</text>
</comment>
<name>A0ACC1T1N7_9APHY</name>
<proteinExistence type="predicted"/>
<dbReference type="Proteomes" id="UP001148662">
    <property type="component" value="Unassembled WGS sequence"/>
</dbReference>
<gene>
    <name evidence="1" type="ORF">NM688_g4868</name>
</gene>
<sequence>MEQSSLYLAIETGLESGPAAVQQGHADQRNIMVNALSSAQRLERDDSSPTGPLPFLSSSWLATALEVIDARGGVYNSFR</sequence>